<dbReference type="Pfam" id="PF02698">
    <property type="entry name" value="DUF218"/>
    <property type="match status" value="1"/>
</dbReference>
<dbReference type="Gene3D" id="3.40.50.620">
    <property type="entry name" value="HUPs"/>
    <property type="match status" value="1"/>
</dbReference>
<dbReference type="InterPro" id="IPR003848">
    <property type="entry name" value="DUF218"/>
</dbReference>
<evidence type="ECO:0000313" key="3">
    <source>
        <dbReference type="EMBL" id="MDR7307876.1"/>
    </source>
</evidence>
<keyword evidence="4" id="KW-1185">Reference proteome</keyword>
<dbReference type="EMBL" id="JAVDXO010000008">
    <property type="protein sequence ID" value="MDR7307876.1"/>
    <property type="molecule type" value="Genomic_DNA"/>
</dbReference>
<dbReference type="Proteomes" id="UP001268089">
    <property type="component" value="Unassembled WGS sequence"/>
</dbReference>
<evidence type="ECO:0000313" key="4">
    <source>
        <dbReference type="Proteomes" id="UP001268089"/>
    </source>
</evidence>
<protein>
    <submittedName>
        <fullName evidence="3">Uncharacterized SAM-binding protein YcdF (DUF218 family)</fullName>
    </submittedName>
</protein>
<dbReference type="PANTHER" id="PTHR30336">
    <property type="entry name" value="INNER MEMBRANE PROTEIN, PROBABLE PERMEASE"/>
    <property type="match status" value="1"/>
</dbReference>
<keyword evidence="1" id="KW-0812">Transmembrane</keyword>
<dbReference type="PANTHER" id="PTHR30336:SF4">
    <property type="entry name" value="ENVELOPE BIOGENESIS FACTOR ELYC"/>
    <property type="match status" value="1"/>
</dbReference>
<evidence type="ECO:0000259" key="2">
    <source>
        <dbReference type="Pfam" id="PF02698"/>
    </source>
</evidence>
<organism evidence="3 4">
    <name type="scientific">Rhodoferax saidenbachensis</name>
    <dbReference type="NCBI Taxonomy" id="1484693"/>
    <lineage>
        <taxon>Bacteria</taxon>
        <taxon>Pseudomonadati</taxon>
        <taxon>Pseudomonadota</taxon>
        <taxon>Betaproteobacteria</taxon>
        <taxon>Burkholderiales</taxon>
        <taxon>Comamonadaceae</taxon>
        <taxon>Rhodoferax</taxon>
    </lineage>
</organism>
<dbReference type="CDD" id="cd06259">
    <property type="entry name" value="YdcF-like"/>
    <property type="match status" value="1"/>
</dbReference>
<dbReference type="InterPro" id="IPR051599">
    <property type="entry name" value="Cell_Envelope_Assoc"/>
</dbReference>
<dbReference type="InterPro" id="IPR014729">
    <property type="entry name" value="Rossmann-like_a/b/a_fold"/>
</dbReference>
<evidence type="ECO:0000256" key="1">
    <source>
        <dbReference type="SAM" id="Phobius"/>
    </source>
</evidence>
<keyword evidence="1" id="KW-1133">Transmembrane helix</keyword>
<accession>A0ABU1ZTL2</accession>
<name>A0ABU1ZTL2_9BURK</name>
<feature type="transmembrane region" description="Helical" evidence="1">
    <location>
        <begin position="6"/>
        <end position="27"/>
    </location>
</feature>
<feature type="domain" description="DUF218" evidence="2">
    <location>
        <begin position="82"/>
        <end position="246"/>
    </location>
</feature>
<sequence length="256" mass="28197">MFIASKLLGLLSQPLLWVLVLMVLSLLVLKRRPRTGKRLLGLALVLMVLTAWQPLPELIIRRLEAQYPELAPQADLSGYAGMVVLGGATESGRTQMAHVQPMFNDAAERMTAPVAALRSNPKLRLLYTGGEGSLMGVGQTEAERAKMFFDSMGVSGPQVQYESVSRNTYENAVLTAQLPGVDPMQRWLLVTSAWHMPRSMATFTKAGWNVTAYPVDFRTGDSSDWLEFSMASGAVNWQLALHELLGLVAYKLTGRM</sequence>
<reference evidence="3 4" key="1">
    <citation type="submission" date="2023-07" db="EMBL/GenBank/DDBJ databases">
        <title>Sorghum-associated microbial communities from plants grown in Nebraska, USA.</title>
        <authorList>
            <person name="Schachtman D."/>
        </authorList>
    </citation>
    <scope>NUCLEOTIDE SEQUENCE [LARGE SCALE GENOMIC DNA]</scope>
    <source>
        <strain evidence="3 4">BE308</strain>
    </source>
</reference>
<dbReference type="RefSeq" id="WP_310344442.1">
    <property type="nucleotide sequence ID" value="NZ_JAVDXO010000008.1"/>
</dbReference>
<proteinExistence type="predicted"/>
<gene>
    <name evidence="3" type="ORF">J2X15_003181</name>
</gene>
<comment type="caution">
    <text evidence="3">The sequence shown here is derived from an EMBL/GenBank/DDBJ whole genome shotgun (WGS) entry which is preliminary data.</text>
</comment>
<keyword evidence="1" id="KW-0472">Membrane</keyword>